<dbReference type="PRINTS" id="PR00081">
    <property type="entry name" value="GDHRDH"/>
</dbReference>
<keyword evidence="13" id="KW-0413">Isomerase</keyword>
<keyword evidence="15" id="KW-0511">Multifunctional enzyme</keyword>
<reference evidence="23" key="1">
    <citation type="submission" date="2016-05" db="EMBL/GenBank/DDBJ databases">
        <title>Comparative genomics of biotechnologically important yeasts.</title>
        <authorList>
            <consortium name="DOE Joint Genome Institute"/>
            <person name="Riley R."/>
            <person name="Haridas S."/>
            <person name="Wolfe K.H."/>
            <person name="Lopes M.R."/>
            <person name="Hittinger C.T."/>
            <person name="Goker M."/>
            <person name="Salamov A."/>
            <person name="Wisecaver J."/>
            <person name="Long T.M."/>
            <person name="Aerts A.L."/>
            <person name="Barry K."/>
            <person name="Choi C."/>
            <person name="Clum A."/>
            <person name="Coughlan A.Y."/>
            <person name="Deshpande S."/>
            <person name="Douglass A.P."/>
            <person name="Hanson S.J."/>
            <person name="Klenk H.-P."/>
            <person name="Labutti K."/>
            <person name="Lapidus A."/>
            <person name="Lindquist E."/>
            <person name="Lipzen A."/>
            <person name="Meier-Kolthoff J.P."/>
            <person name="Ohm R.A."/>
            <person name="Otillar R.P."/>
            <person name="Pangilinan J."/>
            <person name="Peng Y."/>
            <person name="Rokas A."/>
            <person name="Rosa C.A."/>
            <person name="Scheuner C."/>
            <person name="Sibirny A.A."/>
            <person name="Slot J.C."/>
            <person name="Stielow J.B."/>
            <person name="Sun H."/>
            <person name="Kurtzman C.P."/>
            <person name="Blackwell M."/>
            <person name="Grigoriev I.V."/>
            <person name="Jeffries T.W."/>
        </authorList>
    </citation>
    <scope>NUCLEOTIDE SEQUENCE [LARGE SCALE GENOMIC DNA]</scope>
    <source>
        <strain evidence="23">NRRL Y-12698</strain>
    </source>
</reference>
<evidence type="ECO:0000256" key="4">
    <source>
        <dbReference type="ARBA" id="ARBA00011245"/>
    </source>
</evidence>
<dbReference type="FunFam" id="3.40.50.720:FF:000185">
    <property type="entry name" value="peroxisomal multifunctional enzyme type 2"/>
    <property type="match status" value="1"/>
</dbReference>
<comment type="pathway">
    <text evidence="2">Lipid metabolism; fatty acid beta-oxidation.</text>
</comment>
<proteinExistence type="inferred from homology"/>
<dbReference type="Pfam" id="PF00106">
    <property type="entry name" value="adh_short"/>
    <property type="match status" value="2"/>
</dbReference>
<evidence type="ECO:0000256" key="20">
    <source>
        <dbReference type="ARBA" id="ARBA00081853"/>
    </source>
</evidence>
<keyword evidence="11" id="KW-0443">Lipid metabolism</keyword>
<evidence type="ECO:0000256" key="17">
    <source>
        <dbReference type="ARBA" id="ARBA00052025"/>
    </source>
</evidence>
<gene>
    <name evidence="22" type="ORF">BABINDRAFT_10217</name>
</gene>
<evidence type="ECO:0000256" key="18">
    <source>
        <dbReference type="ARBA" id="ARBA00055743"/>
    </source>
</evidence>
<evidence type="ECO:0000256" key="6">
    <source>
        <dbReference type="ARBA" id="ARBA00013156"/>
    </source>
</evidence>
<dbReference type="UniPathway" id="UPA00659"/>
<evidence type="ECO:0000313" key="22">
    <source>
        <dbReference type="EMBL" id="ODQ77315.1"/>
    </source>
</evidence>
<evidence type="ECO:0000256" key="12">
    <source>
        <dbReference type="ARBA" id="ARBA00023140"/>
    </source>
</evidence>
<comment type="catalytic activity">
    <reaction evidence="17">
        <text>a (3R)-3-hydroxyacyl-CoA + NAD(+) = a 3-oxoacyl-CoA + NADH + H(+)</text>
        <dbReference type="Rhea" id="RHEA:32711"/>
        <dbReference type="ChEBI" id="CHEBI:15378"/>
        <dbReference type="ChEBI" id="CHEBI:57319"/>
        <dbReference type="ChEBI" id="CHEBI:57540"/>
        <dbReference type="ChEBI" id="CHEBI:57945"/>
        <dbReference type="ChEBI" id="CHEBI:90726"/>
        <dbReference type="EC" id="1.1.1.n12"/>
    </reaction>
</comment>
<comment type="similarity">
    <text evidence="3">Belongs to the short-chain dehydrogenases/reductases (SDR) family.</text>
</comment>
<evidence type="ECO:0000256" key="5">
    <source>
        <dbReference type="ARBA" id="ARBA00012456"/>
    </source>
</evidence>
<dbReference type="GO" id="GO:0005777">
    <property type="term" value="C:peroxisome"/>
    <property type="evidence" value="ECO:0007669"/>
    <property type="project" value="UniProtKB-SubCell"/>
</dbReference>
<dbReference type="Gene3D" id="3.40.50.720">
    <property type="entry name" value="NAD(P)-binding Rossmann-like Domain"/>
    <property type="match status" value="2"/>
</dbReference>
<dbReference type="FunFam" id="3.10.129.10:FF:000013">
    <property type="entry name" value="Peroxisomal multifunctional enzyme type 2"/>
    <property type="match status" value="1"/>
</dbReference>
<dbReference type="GeneID" id="30144558"/>
<dbReference type="Gene3D" id="3.10.129.10">
    <property type="entry name" value="Hotdog Thioesterase"/>
    <property type="match status" value="2"/>
</dbReference>
<protein>
    <recommendedName>
        <fullName evidence="19">Peroxisomal hydratase-dehydrogenase-epimerase</fullName>
        <ecNumber evidence="5">1.1.1.n12</ecNumber>
        <ecNumber evidence="6">4.2.1.119</ecNumber>
    </recommendedName>
    <alternativeName>
        <fullName evidence="20">Multifunctional beta-oxidation protein</fullName>
    </alternativeName>
</protein>
<evidence type="ECO:0000256" key="8">
    <source>
        <dbReference type="ARBA" id="ARBA00022832"/>
    </source>
</evidence>
<evidence type="ECO:0000256" key="1">
    <source>
        <dbReference type="ARBA" id="ARBA00004275"/>
    </source>
</evidence>
<dbReference type="InterPro" id="IPR054357">
    <property type="entry name" value="MFE-2_N"/>
</dbReference>
<dbReference type="EMBL" id="KV454441">
    <property type="protein sequence ID" value="ODQ77315.1"/>
    <property type="molecule type" value="Genomic_DNA"/>
</dbReference>
<dbReference type="GO" id="GO:0006635">
    <property type="term" value="P:fatty acid beta-oxidation"/>
    <property type="evidence" value="ECO:0007669"/>
    <property type="project" value="UniProtKB-UniPathway"/>
</dbReference>
<comment type="function">
    <text evidence="18">Second trifunctional enzyme acting on the beta-oxidation pathway for fatty acids, possessing hydratase-dehydrogenase-epimerase activities. Converts trans-2-enoyl-CoA via D-3-hydroxyacyl-CoA to 3-ketoacyl-CoA.</text>
</comment>
<dbReference type="InterPro" id="IPR020904">
    <property type="entry name" value="Sc_DH/Rdtase_CS"/>
</dbReference>
<keyword evidence="9" id="KW-0521">NADP</keyword>
<dbReference type="PRINTS" id="PR00080">
    <property type="entry name" value="SDRFAMILY"/>
</dbReference>
<dbReference type="PROSITE" id="PS00061">
    <property type="entry name" value="ADH_SHORT"/>
    <property type="match status" value="1"/>
</dbReference>
<dbReference type="EC" id="1.1.1.n12" evidence="5"/>
<dbReference type="SMART" id="SM00822">
    <property type="entry name" value="PKS_KR"/>
    <property type="match status" value="1"/>
</dbReference>
<keyword evidence="23" id="KW-1185">Reference proteome</keyword>
<evidence type="ECO:0000256" key="11">
    <source>
        <dbReference type="ARBA" id="ARBA00023098"/>
    </source>
</evidence>
<dbReference type="InterPro" id="IPR057326">
    <property type="entry name" value="KR_dom"/>
</dbReference>
<evidence type="ECO:0000256" key="19">
    <source>
        <dbReference type="ARBA" id="ARBA00073871"/>
    </source>
</evidence>
<dbReference type="Pfam" id="PF01575">
    <property type="entry name" value="MaoC_dehydratas"/>
    <property type="match status" value="1"/>
</dbReference>
<dbReference type="SUPFAM" id="SSF54637">
    <property type="entry name" value="Thioesterase/thiol ester dehydrase-isomerase"/>
    <property type="match status" value="2"/>
</dbReference>
<keyword evidence="7" id="KW-0677">Repeat</keyword>
<evidence type="ECO:0000313" key="23">
    <source>
        <dbReference type="Proteomes" id="UP000094336"/>
    </source>
</evidence>
<evidence type="ECO:0000256" key="7">
    <source>
        <dbReference type="ARBA" id="ARBA00022737"/>
    </source>
</evidence>
<dbReference type="GO" id="GO:0016853">
    <property type="term" value="F:isomerase activity"/>
    <property type="evidence" value="ECO:0007669"/>
    <property type="project" value="UniProtKB-KW"/>
</dbReference>
<dbReference type="EC" id="4.2.1.119" evidence="6"/>
<accession>A0A1E3QHY9</accession>
<evidence type="ECO:0000256" key="9">
    <source>
        <dbReference type="ARBA" id="ARBA00022857"/>
    </source>
</evidence>
<dbReference type="Proteomes" id="UP000094336">
    <property type="component" value="Unassembled WGS sequence"/>
</dbReference>
<name>A0A1E3QHY9_9ASCO</name>
<dbReference type="GO" id="GO:0003857">
    <property type="term" value="F:(3S)-3-hydroxyacyl-CoA dehydrogenase (NAD+) activity"/>
    <property type="evidence" value="ECO:0007669"/>
    <property type="project" value="EnsemblFungi"/>
</dbReference>
<dbReference type="CDD" id="cd05353">
    <property type="entry name" value="hydroxyacyl-CoA-like_DH_SDR_c-like"/>
    <property type="match status" value="2"/>
</dbReference>
<comment type="subunit">
    <text evidence="4">Monomer.</text>
</comment>
<dbReference type="InterPro" id="IPR051687">
    <property type="entry name" value="Peroxisomal_Beta-Oxidation"/>
</dbReference>
<dbReference type="GO" id="GO:0018812">
    <property type="term" value="F:3-hydroxyacyl-CoA dehydratase activity"/>
    <property type="evidence" value="ECO:0007669"/>
    <property type="project" value="UniProtKB-EC"/>
</dbReference>
<dbReference type="STRING" id="984486.A0A1E3QHY9"/>
<dbReference type="SUPFAM" id="SSF51735">
    <property type="entry name" value="NAD(P)-binding Rossmann-fold domains"/>
    <property type="match status" value="2"/>
</dbReference>
<evidence type="ECO:0000256" key="2">
    <source>
        <dbReference type="ARBA" id="ARBA00005005"/>
    </source>
</evidence>
<dbReference type="InterPro" id="IPR002347">
    <property type="entry name" value="SDR_fam"/>
</dbReference>
<evidence type="ECO:0000256" key="13">
    <source>
        <dbReference type="ARBA" id="ARBA00023235"/>
    </source>
</evidence>
<feature type="domain" description="Ketoreductase" evidence="21">
    <location>
        <begin position="321"/>
        <end position="510"/>
    </location>
</feature>
<dbReference type="InterPro" id="IPR029069">
    <property type="entry name" value="HotDog_dom_sf"/>
</dbReference>
<keyword evidence="10" id="KW-0560">Oxidoreductase</keyword>
<evidence type="ECO:0000256" key="3">
    <source>
        <dbReference type="ARBA" id="ARBA00006484"/>
    </source>
</evidence>
<comment type="catalytic activity">
    <reaction evidence="16">
        <text>a (3R)-3-hydroxyacyl-CoA = a (2E)-enoyl-CoA + H2O</text>
        <dbReference type="Rhea" id="RHEA:26526"/>
        <dbReference type="ChEBI" id="CHEBI:15377"/>
        <dbReference type="ChEBI" id="CHEBI:57319"/>
        <dbReference type="ChEBI" id="CHEBI:58856"/>
        <dbReference type="EC" id="4.2.1.119"/>
    </reaction>
</comment>
<evidence type="ECO:0000259" key="21">
    <source>
        <dbReference type="SMART" id="SM00822"/>
    </source>
</evidence>
<evidence type="ECO:0000256" key="15">
    <source>
        <dbReference type="ARBA" id="ARBA00023268"/>
    </source>
</evidence>
<dbReference type="AlphaFoldDB" id="A0A1E3QHY9"/>
<evidence type="ECO:0000256" key="16">
    <source>
        <dbReference type="ARBA" id="ARBA00029334"/>
    </source>
</evidence>
<dbReference type="FunFam" id="3.40.50.720:FF:000410">
    <property type="entry name" value="Peroxisomal multifunctional beta-oxidation protein"/>
    <property type="match status" value="1"/>
</dbReference>
<dbReference type="InterPro" id="IPR002539">
    <property type="entry name" value="MaoC-like_dom"/>
</dbReference>
<dbReference type="PANTHER" id="PTHR45024">
    <property type="entry name" value="DEHYDROGENASES, SHORT CHAIN"/>
    <property type="match status" value="1"/>
</dbReference>
<dbReference type="PANTHER" id="PTHR45024:SF2">
    <property type="entry name" value="SCP2 DOMAIN-CONTAINING PROTEIN"/>
    <property type="match status" value="1"/>
</dbReference>
<sequence>MPLDFKDKVVIVTGAGSGLGKVYALDFAARGAKVVVNDLGGSLKGDGASSKNADIVVAEIKAAGGQAVANYDNVLDGANIVKTAVEAFGTVHVIINNAGILRDSAFKNMPEKDFKLVLDVHLNGAYKVTKAAWPYFRDQKYGRIVNTASPAGLYGNFGQANYATAKLALVGFAETLAKEGAKYNIRANVIAPLAKSRMTEDLLPPDVLEKILPEKVSPLVQYLAHADNQTSGAIFEVAGGFFGQVKWQRSSGQIFRGDEETFTPEAILNQFDSIMDFGEKPFNVKTSYPTQVSDYLSILEESKKVTKPNPQGNTKIDLTGKVVLITGAGAGLGRSHALWFARYGATVVVNDFKDPHSVVAEIIAKGGKALADKHDVVTQAPEIVKHVLDTYGRIDVLVNNAGILRDKSFLKMTDADWDLVINVHIIGTFNLCKLVWPVFVQQKFGRIINTTSTSGIYGSFGQANYAAAKCGIVSFSKTLAVEGKKNNILVNTIAPHAETAMTLTIFGEGELNKFPPSHVSPMVVLLASDQVPVTGETFEVGAAWVGNTRFQRAKGVVHLASDKSPFDIDWVAAHFAEAQDFSSGAVAIKSPAESSMAIMASLGGDEDDEDEEDEEDEESANEFYELSPRNIMLYNLGIGAQYDELKYVFEGSKDFQAIPSIGVIPAMVQCDDGYDLDSYLKNFNPMKLLHGEQYLKIKQWPIPTDAKLTTTAHPVQITQKGKNVVCVGGFDTIDKATGNPVFYNEMTTFIRDAQGESKVYSPRPAFATTSFDAPKRAPDYVVEKKTSDNQAALYRLSGDYNPLHIDPGFAKGGNFDKPILHGLCSFGVSAKALVDKFGNFEEAKLRFTSVVYPGETLKVEAWKEGKDVVIFRTTVVERNVIVINNAAVKILGNGSAKL</sequence>
<dbReference type="InterPro" id="IPR036291">
    <property type="entry name" value="NAD(P)-bd_dom_sf"/>
</dbReference>
<dbReference type="CDD" id="cd03448">
    <property type="entry name" value="HDE_HSD"/>
    <property type="match status" value="1"/>
</dbReference>
<comment type="subcellular location">
    <subcellularLocation>
        <location evidence="1">Peroxisome</location>
    </subcellularLocation>
</comment>
<dbReference type="RefSeq" id="XP_018982643.1">
    <property type="nucleotide sequence ID" value="XM_019126704.1"/>
</dbReference>
<keyword evidence="8" id="KW-0276">Fatty acid metabolism</keyword>
<evidence type="ECO:0000256" key="14">
    <source>
        <dbReference type="ARBA" id="ARBA00023239"/>
    </source>
</evidence>
<keyword evidence="14" id="KW-0456">Lyase</keyword>
<organism evidence="22 23">
    <name type="scientific">Babjeviella inositovora NRRL Y-12698</name>
    <dbReference type="NCBI Taxonomy" id="984486"/>
    <lineage>
        <taxon>Eukaryota</taxon>
        <taxon>Fungi</taxon>
        <taxon>Dikarya</taxon>
        <taxon>Ascomycota</taxon>
        <taxon>Saccharomycotina</taxon>
        <taxon>Pichiomycetes</taxon>
        <taxon>Serinales incertae sedis</taxon>
        <taxon>Babjeviella</taxon>
    </lineage>
</organism>
<evidence type="ECO:0000256" key="10">
    <source>
        <dbReference type="ARBA" id="ARBA00023002"/>
    </source>
</evidence>
<dbReference type="Pfam" id="PF22622">
    <property type="entry name" value="MFE-2_hydrat-2_N"/>
    <property type="match status" value="1"/>
</dbReference>
<keyword evidence="12" id="KW-0576">Peroxisome</keyword>
<dbReference type="OrthoDB" id="3592703at2759"/>